<evidence type="ECO:0000313" key="2">
    <source>
        <dbReference type="Proteomes" id="UP000442695"/>
    </source>
</evidence>
<evidence type="ECO:0000313" key="1">
    <source>
        <dbReference type="EMBL" id="KAF0251446.1"/>
    </source>
</evidence>
<organism evidence="1 2">
    <name type="scientific">Pseudomonas putida</name>
    <name type="common">Arthrobacter siderocapsulatus</name>
    <dbReference type="NCBI Taxonomy" id="303"/>
    <lineage>
        <taxon>Bacteria</taxon>
        <taxon>Pseudomonadati</taxon>
        <taxon>Pseudomonadota</taxon>
        <taxon>Gammaproteobacteria</taxon>
        <taxon>Pseudomonadales</taxon>
        <taxon>Pseudomonadaceae</taxon>
        <taxon>Pseudomonas</taxon>
    </lineage>
</organism>
<dbReference type="EMBL" id="WOWR01000059">
    <property type="protein sequence ID" value="KAF0251446.1"/>
    <property type="molecule type" value="Genomic_DNA"/>
</dbReference>
<proteinExistence type="predicted"/>
<protein>
    <submittedName>
        <fullName evidence="1">DUF4238 domain-containing protein</fullName>
    </submittedName>
</protein>
<dbReference type="AlphaFoldDB" id="A0A7V8J1M2"/>
<dbReference type="RefSeq" id="WP_156859753.1">
    <property type="nucleotide sequence ID" value="NZ_WOWR01000059.1"/>
</dbReference>
<accession>A0A7V8J1M2</accession>
<dbReference type="Proteomes" id="UP000442695">
    <property type="component" value="Unassembled WGS sequence"/>
</dbReference>
<reference evidence="1 2" key="1">
    <citation type="submission" date="2019-12" db="EMBL/GenBank/DDBJ databases">
        <authorList>
            <person name="Woiski C."/>
        </authorList>
    </citation>
    <scope>NUCLEOTIDE SEQUENCE [LARGE SCALE GENOMIC DNA]</scope>
    <source>
        <strain evidence="1 2">BOE100</strain>
    </source>
</reference>
<comment type="caution">
    <text evidence="1">The sequence shown here is derived from an EMBL/GenBank/DDBJ whole genome shotgun (WGS) entry which is preliminary data.</text>
</comment>
<dbReference type="Pfam" id="PF14022">
    <property type="entry name" value="DUF4238"/>
    <property type="match status" value="1"/>
</dbReference>
<dbReference type="InterPro" id="IPR025332">
    <property type="entry name" value="DUF4238"/>
</dbReference>
<gene>
    <name evidence="1" type="ORF">GN299_28380</name>
</gene>
<name>A0A7V8J1M2_PSEPU</name>
<sequence>MASNKNQHYVPRCYLKPFTIDGDGVAINVFNIDRRKLITNAPVKNQCSRDYFYGQDDSLERAIQTLEQGYSSVLKEILMPGYKVQAEHQYVLQLFWLFQYLRTEGASMRCAEMFADMLEPVNMNGEFTMSVKEAVQAAMHTFAETMDVVTDLKVCLLRNATSVPFVVSDDPAVLTNRWQLEDKRARNKSLGLRDAGAILLLPLSPNIYCLAYDPEVYRLPSDGGWLTIRKVSDVEVLNEFQLINCRANLYVDKKDHAEYLHGFVERYGARRPMARHVINFAIFEGEEFDERKKYRVVSKSEFAMSEDGIMHAQTISTAPSAWPSFLLRRHRSSAYYNGTGIGYVRRKHAAEMVGGRPFIRVSPYK</sequence>